<dbReference type="AlphaFoldDB" id="A0A645AJG5"/>
<dbReference type="InterPro" id="IPR050250">
    <property type="entry name" value="Macrolide_Exporter_MacB"/>
</dbReference>
<evidence type="ECO:0000256" key="6">
    <source>
        <dbReference type="ARBA" id="ARBA00038076"/>
    </source>
</evidence>
<evidence type="ECO:0000256" key="5">
    <source>
        <dbReference type="ARBA" id="ARBA00023136"/>
    </source>
</evidence>
<dbReference type="PANTHER" id="PTHR30572">
    <property type="entry name" value="MEMBRANE COMPONENT OF TRANSPORTER-RELATED"/>
    <property type="match status" value="1"/>
</dbReference>
<organism evidence="10">
    <name type="scientific">bioreactor metagenome</name>
    <dbReference type="NCBI Taxonomy" id="1076179"/>
    <lineage>
        <taxon>unclassified sequences</taxon>
        <taxon>metagenomes</taxon>
        <taxon>ecological metagenomes</taxon>
    </lineage>
</organism>
<dbReference type="EMBL" id="VSSQ01014072">
    <property type="protein sequence ID" value="MPM52878.1"/>
    <property type="molecule type" value="Genomic_DNA"/>
</dbReference>
<reference evidence="10" key="1">
    <citation type="submission" date="2019-08" db="EMBL/GenBank/DDBJ databases">
        <authorList>
            <person name="Kucharzyk K."/>
            <person name="Murdoch R.W."/>
            <person name="Higgins S."/>
            <person name="Loffler F."/>
        </authorList>
    </citation>
    <scope>NUCLEOTIDE SEQUENCE</scope>
</reference>
<dbReference type="Pfam" id="PF12704">
    <property type="entry name" value="MacB_PCD"/>
    <property type="match status" value="1"/>
</dbReference>
<feature type="transmembrane region" description="Helical" evidence="7">
    <location>
        <begin position="12"/>
        <end position="38"/>
    </location>
</feature>
<keyword evidence="4 7" id="KW-1133">Transmembrane helix</keyword>
<keyword evidence="5 7" id="KW-0472">Membrane</keyword>
<feature type="transmembrane region" description="Helical" evidence="7">
    <location>
        <begin position="462"/>
        <end position="486"/>
    </location>
</feature>
<feature type="transmembrane region" description="Helical" evidence="7">
    <location>
        <begin position="136"/>
        <end position="156"/>
    </location>
</feature>
<protein>
    <recommendedName>
        <fullName evidence="11">Macrolide export ATP-binding/permease protein MacB</fullName>
    </recommendedName>
</protein>
<feature type="domain" description="MacB-like periplasmic core" evidence="9">
    <location>
        <begin position="137"/>
        <end position="332"/>
    </location>
</feature>
<comment type="similarity">
    <text evidence="6">Belongs to the ABC-4 integral membrane protein family.</text>
</comment>
<evidence type="ECO:0000256" key="2">
    <source>
        <dbReference type="ARBA" id="ARBA00022475"/>
    </source>
</evidence>
<feature type="transmembrane region" description="Helical" evidence="7">
    <location>
        <begin position="58"/>
        <end position="80"/>
    </location>
</feature>
<gene>
    <name evidence="10" type="ORF">SDC9_99642</name>
</gene>
<evidence type="ECO:0008006" key="11">
    <source>
        <dbReference type="Google" id="ProtNLM"/>
    </source>
</evidence>
<dbReference type="GO" id="GO:0022857">
    <property type="term" value="F:transmembrane transporter activity"/>
    <property type="evidence" value="ECO:0007669"/>
    <property type="project" value="TreeGrafter"/>
</dbReference>
<comment type="subcellular location">
    <subcellularLocation>
        <location evidence="1">Cell membrane</location>
        <topology evidence="1">Multi-pass membrane protein</topology>
    </subcellularLocation>
</comment>
<feature type="transmembrane region" description="Helical" evidence="7">
    <location>
        <begin position="370"/>
        <end position="396"/>
    </location>
</feature>
<evidence type="ECO:0000256" key="1">
    <source>
        <dbReference type="ARBA" id="ARBA00004651"/>
    </source>
</evidence>
<dbReference type="Pfam" id="PF02687">
    <property type="entry name" value="FtsX"/>
    <property type="match status" value="2"/>
</dbReference>
<dbReference type="GO" id="GO:0005886">
    <property type="term" value="C:plasma membrane"/>
    <property type="evidence" value="ECO:0007669"/>
    <property type="project" value="UniProtKB-SubCell"/>
</dbReference>
<dbReference type="InterPro" id="IPR003838">
    <property type="entry name" value="ABC3_permease_C"/>
</dbReference>
<feature type="domain" description="ABC3 transporter permease C-terminal" evidence="8">
    <location>
        <begin position="1"/>
        <end position="89"/>
    </location>
</feature>
<feature type="domain" description="ABC3 transporter permease C-terminal" evidence="8">
    <location>
        <begin position="377"/>
        <end position="496"/>
    </location>
</feature>
<evidence type="ECO:0000313" key="10">
    <source>
        <dbReference type="EMBL" id="MPM52878.1"/>
    </source>
</evidence>
<sequence length="504" mass="55188">MKSIGGTRRQIMAIYLVLISIFGVLAFFLTLPVASFMSDRLLSFLSDQINFTYFGYRTNWVVLIIQIFLALIVPIGAAYVPILRGTNLSVQEALSGIQQQIPTSESFVDRLIARLKGLSRPTLIALRNVFRNKGRLILTLVTLSLGGAVFISVFSVRVSFNSYIDALSRYFLADINIALSNPERVQKIENMLYANPEVGSIEAWSGARASILNEDGSVGDNVNFTAVPNGSQFINPIMVEGRWLDPRDENAIALDDQFQSRFPDLKVGDTITLKVNDKDTDFVVVGFFQLAGKLGGYAAYVNMDYFNTLPGQVQNLASVYRVNAKDSLNAAEQKQFAKAVQSELEASNIEVSSITTANRITESSTDGFNILTTILLVLAILIALVGSIGLTGTMSMNIMERTREIGIMRSIGASDQVLTRMVLIEGLIIGWLSWILGAILSFPISTLMSNGITRALFGAPSGFGFSITGYVIWFVVVSILSVLSSLTPARSATRLTIREVLSYE</sequence>
<name>A0A645AJG5_9ZZZZ</name>
<keyword evidence="3 7" id="KW-0812">Transmembrane</keyword>
<keyword evidence="2" id="KW-1003">Cell membrane</keyword>
<feature type="transmembrane region" description="Helical" evidence="7">
    <location>
        <begin position="417"/>
        <end position="442"/>
    </location>
</feature>
<proteinExistence type="inferred from homology"/>
<dbReference type="InterPro" id="IPR025857">
    <property type="entry name" value="MacB_PCD"/>
</dbReference>
<evidence type="ECO:0000259" key="8">
    <source>
        <dbReference type="Pfam" id="PF02687"/>
    </source>
</evidence>
<evidence type="ECO:0000256" key="7">
    <source>
        <dbReference type="SAM" id="Phobius"/>
    </source>
</evidence>
<evidence type="ECO:0000259" key="9">
    <source>
        <dbReference type="Pfam" id="PF12704"/>
    </source>
</evidence>
<evidence type="ECO:0000256" key="3">
    <source>
        <dbReference type="ARBA" id="ARBA00022692"/>
    </source>
</evidence>
<dbReference type="PANTHER" id="PTHR30572:SF4">
    <property type="entry name" value="ABC TRANSPORTER PERMEASE YTRF"/>
    <property type="match status" value="1"/>
</dbReference>
<comment type="caution">
    <text evidence="10">The sequence shown here is derived from an EMBL/GenBank/DDBJ whole genome shotgun (WGS) entry which is preliminary data.</text>
</comment>
<evidence type="ECO:0000256" key="4">
    <source>
        <dbReference type="ARBA" id="ARBA00022989"/>
    </source>
</evidence>
<accession>A0A645AJG5</accession>